<evidence type="ECO:0000313" key="2">
    <source>
        <dbReference type="Proteomes" id="UP000285123"/>
    </source>
</evidence>
<dbReference type="RefSeq" id="WP_221177925.1">
    <property type="nucleotide sequence ID" value="NZ_AYKF01000088.1"/>
</dbReference>
<dbReference type="Proteomes" id="UP000285123">
    <property type="component" value="Unassembled WGS sequence"/>
</dbReference>
<evidence type="ECO:0000313" key="1">
    <source>
        <dbReference type="EMBL" id="ROO28244.1"/>
    </source>
</evidence>
<organism evidence="1 2">
    <name type="scientific">Salinisphaera orenii YIM 95161</name>
    <dbReference type="NCBI Taxonomy" id="1051139"/>
    <lineage>
        <taxon>Bacteria</taxon>
        <taxon>Pseudomonadati</taxon>
        <taxon>Pseudomonadota</taxon>
        <taxon>Gammaproteobacteria</taxon>
        <taxon>Salinisphaerales</taxon>
        <taxon>Salinisphaeraceae</taxon>
        <taxon>Salinisphaera</taxon>
    </lineage>
</organism>
<sequence>MIAYVFHWPPDWLMDRPFSELMDWRDRARAIHQEAHAAPEED</sequence>
<name>A0A423PRM2_9GAMM</name>
<dbReference type="Pfam" id="PF06528">
    <property type="entry name" value="Phage_P2_GpE"/>
    <property type="match status" value="1"/>
</dbReference>
<reference evidence="1 2" key="1">
    <citation type="submission" date="2013-10" db="EMBL/GenBank/DDBJ databases">
        <title>Salinisphaera halophila YIM 95161 Genome Sequencing.</title>
        <authorList>
            <person name="Lai Q."/>
            <person name="Li C."/>
            <person name="Shao Z."/>
        </authorList>
    </citation>
    <scope>NUCLEOTIDE SEQUENCE [LARGE SCALE GENOMIC DNA]</scope>
    <source>
        <strain evidence="1 2">YIM 95161</strain>
    </source>
</reference>
<proteinExistence type="predicted"/>
<dbReference type="EMBL" id="AYKF01000088">
    <property type="protein sequence ID" value="ROO28244.1"/>
    <property type="molecule type" value="Genomic_DNA"/>
</dbReference>
<comment type="caution">
    <text evidence="1">The sequence shown here is derived from an EMBL/GenBank/DDBJ whole genome shotgun (WGS) entry which is preliminary data.</text>
</comment>
<accession>A0A423PRM2</accession>
<dbReference type="InterPro" id="IPR009493">
    <property type="entry name" value="P2_GpE"/>
</dbReference>
<protein>
    <submittedName>
        <fullName evidence="1">P2 GpE family protein</fullName>
    </submittedName>
</protein>
<gene>
    <name evidence="1" type="ORF">SAHL_10880</name>
</gene>
<dbReference type="AlphaFoldDB" id="A0A423PRM2"/>